<gene>
    <name evidence="15" type="ORF">KTH89_07230</name>
</gene>
<keyword evidence="9 12" id="KW-1133">Transmembrane helix</keyword>
<evidence type="ECO:0000256" key="5">
    <source>
        <dbReference type="ARBA" id="ARBA00022553"/>
    </source>
</evidence>
<evidence type="ECO:0000256" key="3">
    <source>
        <dbReference type="ARBA" id="ARBA00012438"/>
    </source>
</evidence>
<evidence type="ECO:0000256" key="7">
    <source>
        <dbReference type="ARBA" id="ARBA00022692"/>
    </source>
</evidence>
<keyword evidence="4" id="KW-1003">Cell membrane</keyword>
<name>A0A949K6V5_9FIRM</name>
<dbReference type="InterPro" id="IPR036890">
    <property type="entry name" value="HATPase_C_sf"/>
</dbReference>
<comment type="caution">
    <text evidence="15">The sequence shown here is derived from an EMBL/GenBank/DDBJ whole genome shotgun (WGS) entry which is preliminary data.</text>
</comment>
<keyword evidence="5" id="KW-0597">Phosphoprotein</keyword>
<dbReference type="Proteomes" id="UP000712157">
    <property type="component" value="Unassembled WGS sequence"/>
</dbReference>
<evidence type="ECO:0000313" key="16">
    <source>
        <dbReference type="Proteomes" id="UP000712157"/>
    </source>
</evidence>
<dbReference type="PROSITE" id="PS50109">
    <property type="entry name" value="HIS_KIN"/>
    <property type="match status" value="1"/>
</dbReference>
<proteinExistence type="predicted"/>
<dbReference type="Pfam" id="PF00672">
    <property type="entry name" value="HAMP"/>
    <property type="match status" value="1"/>
</dbReference>
<keyword evidence="16" id="KW-1185">Reference proteome</keyword>
<dbReference type="InterPro" id="IPR003660">
    <property type="entry name" value="HAMP_dom"/>
</dbReference>
<keyword evidence="8 15" id="KW-0418">Kinase</keyword>
<accession>A0A949K6V5</accession>
<feature type="transmembrane region" description="Helical" evidence="12">
    <location>
        <begin position="21"/>
        <end position="43"/>
    </location>
</feature>
<dbReference type="SMART" id="SM00304">
    <property type="entry name" value="HAMP"/>
    <property type="match status" value="1"/>
</dbReference>
<dbReference type="GO" id="GO:0005886">
    <property type="term" value="C:plasma membrane"/>
    <property type="evidence" value="ECO:0007669"/>
    <property type="project" value="UniProtKB-SubCell"/>
</dbReference>
<dbReference type="SUPFAM" id="SSF158472">
    <property type="entry name" value="HAMP domain-like"/>
    <property type="match status" value="1"/>
</dbReference>
<evidence type="ECO:0000259" key="14">
    <source>
        <dbReference type="PROSITE" id="PS50885"/>
    </source>
</evidence>
<dbReference type="CDD" id="cd06225">
    <property type="entry name" value="HAMP"/>
    <property type="match status" value="1"/>
</dbReference>
<dbReference type="GO" id="GO:0000155">
    <property type="term" value="F:phosphorelay sensor kinase activity"/>
    <property type="evidence" value="ECO:0007669"/>
    <property type="project" value="InterPro"/>
</dbReference>
<evidence type="ECO:0000256" key="11">
    <source>
        <dbReference type="ARBA" id="ARBA00023136"/>
    </source>
</evidence>
<evidence type="ECO:0000256" key="12">
    <source>
        <dbReference type="SAM" id="Phobius"/>
    </source>
</evidence>
<feature type="domain" description="Histidine kinase" evidence="13">
    <location>
        <begin position="487"/>
        <end position="594"/>
    </location>
</feature>
<evidence type="ECO:0000256" key="8">
    <source>
        <dbReference type="ARBA" id="ARBA00022777"/>
    </source>
</evidence>
<keyword evidence="10" id="KW-0902">Two-component regulatory system</keyword>
<keyword evidence="6" id="KW-0808">Transferase</keyword>
<keyword evidence="11 12" id="KW-0472">Membrane</keyword>
<evidence type="ECO:0000259" key="13">
    <source>
        <dbReference type="PROSITE" id="PS50109"/>
    </source>
</evidence>
<dbReference type="InterPro" id="IPR050640">
    <property type="entry name" value="Bact_2-comp_sensor_kinase"/>
</dbReference>
<dbReference type="InterPro" id="IPR033479">
    <property type="entry name" value="dCache_1"/>
</dbReference>
<dbReference type="InterPro" id="IPR003594">
    <property type="entry name" value="HATPase_dom"/>
</dbReference>
<protein>
    <recommendedName>
        <fullName evidence="3">histidine kinase</fullName>
        <ecNumber evidence="3">2.7.13.3</ecNumber>
    </recommendedName>
</protein>
<feature type="domain" description="HAMP" evidence="14">
    <location>
        <begin position="328"/>
        <end position="380"/>
    </location>
</feature>
<keyword evidence="7 12" id="KW-0812">Transmembrane</keyword>
<dbReference type="Gene3D" id="6.10.340.10">
    <property type="match status" value="1"/>
</dbReference>
<dbReference type="Pfam" id="PF02743">
    <property type="entry name" value="dCache_1"/>
    <property type="match status" value="1"/>
</dbReference>
<dbReference type="SMART" id="SM00387">
    <property type="entry name" value="HATPase_c"/>
    <property type="match status" value="1"/>
</dbReference>
<comment type="catalytic activity">
    <reaction evidence="1">
        <text>ATP + protein L-histidine = ADP + protein N-phospho-L-histidine.</text>
        <dbReference type="EC" id="2.7.13.3"/>
    </reaction>
</comment>
<sequence length="594" mass="67562">MKHWFLNVKQAYKNLPIARKMSFTTILVMSLFLCMITAISATISSEILIRNNSKAASRNLELIRLRTEDLLDNAEQFSGIVVSNYYIQRSLTVADQSTRYQYDQLVGSILDPITSTRSSVSSIVVYGQDGRAVSSSNVRTSDPSVQEEYKKYAPTMAGEWNHLFWDDIHDLSYETGSEETNRGVSLRRNIISINDGSIAGFVVLNVNDHIFTDLYMDLTTEDGIHMMIVDSSGNIISSSDTKANPVRLADTPYFQWMQETRNGSRRFTVDNEKYLINTCYLERFNWYLISLCPLDVLLKDSRQAIRLSLLFGVILLFSAFAFASYLSKTITVPLRRLSQTMDEVSDGNLNTYLEPYGMDEVGHLTMNFNRMVKRMKKLMDQTFFEQKKKRKYELQALQTQINPHFLYNTLESICALIVLGRNTDAHDMVANLASFYRMVLGKGETILTLRSELEITEQYIAIQKVRYAEDLTFSMQIDQQVLDCPIMKLTLQPLVENAIYHGIKPKGSPGTIRIRAVQNGANIFVTVEDDGVGMDSSQVEMLNRPLKEGEIRKGFGVRSVGDRIKLYFGPEYGIRIFSKPGSGTQIEIHIPREA</sequence>
<evidence type="ECO:0000256" key="9">
    <source>
        <dbReference type="ARBA" id="ARBA00022989"/>
    </source>
</evidence>
<dbReference type="Gene3D" id="3.30.450.20">
    <property type="entry name" value="PAS domain"/>
    <property type="match status" value="1"/>
</dbReference>
<evidence type="ECO:0000256" key="2">
    <source>
        <dbReference type="ARBA" id="ARBA00004651"/>
    </source>
</evidence>
<dbReference type="PROSITE" id="PS50885">
    <property type="entry name" value="HAMP"/>
    <property type="match status" value="1"/>
</dbReference>
<feature type="transmembrane region" description="Helical" evidence="12">
    <location>
        <begin position="307"/>
        <end position="326"/>
    </location>
</feature>
<dbReference type="SUPFAM" id="SSF55874">
    <property type="entry name" value="ATPase domain of HSP90 chaperone/DNA topoisomerase II/histidine kinase"/>
    <property type="match status" value="1"/>
</dbReference>
<evidence type="ECO:0000256" key="1">
    <source>
        <dbReference type="ARBA" id="ARBA00000085"/>
    </source>
</evidence>
<dbReference type="PANTHER" id="PTHR34220">
    <property type="entry name" value="SENSOR HISTIDINE KINASE YPDA"/>
    <property type="match status" value="1"/>
</dbReference>
<dbReference type="EMBL" id="JAHQCW010000008">
    <property type="protein sequence ID" value="MBU9736327.1"/>
    <property type="molecule type" value="Genomic_DNA"/>
</dbReference>
<dbReference type="EC" id="2.7.13.3" evidence="3"/>
<dbReference type="AlphaFoldDB" id="A0A949K6V5"/>
<organism evidence="15 16">
    <name type="scientific">Diplocloster agilis</name>
    <dbReference type="NCBI Taxonomy" id="2850323"/>
    <lineage>
        <taxon>Bacteria</taxon>
        <taxon>Bacillati</taxon>
        <taxon>Bacillota</taxon>
        <taxon>Clostridia</taxon>
        <taxon>Lachnospirales</taxon>
        <taxon>Lachnospiraceae</taxon>
        <taxon>Diplocloster</taxon>
    </lineage>
</organism>
<dbReference type="Gene3D" id="3.30.565.10">
    <property type="entry name" value="Histidine kinase-like ATPase, C-terminal domain"/>
    <property type="match status" value="1"/>
</dbReference>
<dbReference type="InterPro" id="IPR010559">
    <property type="entry name" value="Sig_transdc_His_kin_internal"/>
</dbReference>
<dbReference type="Pfam" id="PF02518">
    <property type="entry name" value="HATPase_c"/>
    <property type="match status" value="1"/>
</dbReference>
<evidence type="ECO:0000256" key="4">
    <source>
        <dbReference type="ARBA" id="ARBA00022475"/>
    </source>
</evidence>
<evidence type="ECO:0000313" key="15">
    <source>
        <dbReference type="EMBL" id="MBU9736327.1"/>
    </source>
</evidence>
<reference evidence="15" key="1">
    <citation type="submission" date="2021-06" db="EMBL/GenBank/DDBJ databases">
        <title>Description of novel taxa of the family Lachnospiraceae.</title>
        <authorList>
            <person name="Chaplin A.V."/>
            <person name="Sokolova S.R."/>
            <person name="Pikina A.P."/>
            <person name="Korzhanova M."/>
            <person name="Belova V."/>
            <person name="Korostin D."/>
            <person name="Efimov B.A."/>
        </authorList>
    </citation>
    <scope>NUCLEOTIDE SEQUENCE</scope>
    <source>
        <strain evidence="15">ASD5720</strain>
    </source>
</reference>
<dbReference type="PANTHER" id="PTHR34220:SF7">
    <property type="entry name" value="SENSOR HISTIDINE KINASE YPDA"/>
    <property type="match status" value="1"/>
</dbReference>
<comment type="subcellular location">
    <subcellularLocation>
        <location evidence="2">Cell membrane</location>
        <topology evidence="2">Multi-pass membrane protein</topology>
    </subcellularLocation>
</comment>
<dbReference type="Pfam" id="PF06580">
    <property type="entry name" value="His_kinase"/>
    <property type="match status" value="1"/>
</dbReference>
<evidence type="ECO:0000256" key="10">
    <source>
        <dbReference type="ARBA" id="ARBA00023012"/>
    </source>
</evidence>
<dbReference type="RefSeq" id="WP_238721213.1">
    <property type="nucleotide sequence ID" value="NZ_JAHQCW010000008.1"/>
</dbReference>
<dbReference type="InterPro" id="IPR005467">
    <property type="entry name" value="His_kinase_dom"/>
</dbReference>
<evidence type="ECO:0000256" key="6">
    <source>
        <dbReference type="ARBA" id="ARBA00022679"/>
    </source>
</evidence>